<feature type="chain" id="PRO_5019446774" evidence="1">
    <location>
        <begin position="26"/>
        <end position="59"/>
    </location>
</feature>
<comment type="caution">
    <text evidence="2">The sequence shown here is derived from an EMBL/GenBank/DDBJ whole genome shotgun (WGS) entry which is preliminary data.</text>
</comment>
<evidence type="ECO:0000313" key="2">
    <source>
        <dbReference type="EMBL" id="RWS22468.1"/>
    </source>
</evidence>
<name>A0A443S4I9_9ACAR</name>
<reference evidence="2 3" key="1">
    <citation type="journal article" date="2018" name="Gigascience">
        <title>Genomes of trombidid mites reveal novel predicted allergens and laterally-transferred genes associated with secondary metabolism.</title>
        <authorList>
            <person name="Dong X."/>
            <person name="Chaisiri K."/>
            <person name="Xia D."/>
            <person name="Armstrong S.D."/>
            <person name="Fang Y."/>
            <person name="Donnelly M.J."/>
            <person name="Kadowaki T."/>
            <person name="McGarry J.W."/>
            <person name="Darby A.C."/>
            <person name="Makepeace B.L."/>
        </authorList>
    </citation>
    <scope>NUCLEOTIDE SEQUENCE [LARGE SCALE GENOMIC DNA]</scope>
    <source>
        <strain evidence="2">UoL-UT</strain>
    </source>
</reference>
<keyword evidence="1" id="KW-0732">Signal</keyword>
<accession>A0A443S4I9</accession>
<evidence type="ECO:0000256" key="1">
    <source>
        <dbReference type="SAM" id="SignalP"/>
    </source>
</evidence>
<feature type="signal peptide" evidence="1">
    <location>
        <begin position="1"/>
        <end position="25"/>
    </location>
</feature>
<proteinExistence type="predicted"/>
<dbReference type="Proteomes" id="UP000288716">
    <property type="component" value="Unassembled WGS sequence"/>
</dbReference>
<keyword evidence="3" id="KW-1185">Reference proteome</keyword>
<dbReference type="EMBL" id="NCKV01008724">
    <property type="protein sequence ID" value="RWS22468.1"/>
    <property type="molecule type" value="Genomic_DNA"/>
</dbReference>
<gene>
    <name evidence="2" type="ORF">B4U80_02677</name>
</gene>
<organism evidence="2 3">
    <name type="scientific">Leptotrombidium deliense</name>
    <dbReference type="NCBI Taxonomy" id="299467"/>
    <lineage>
        <taxon>Eukaryota</taxon>
        <taxon>Metazoa</taxon>
        <taxon>Ecdysozoa</taxon>
        <taxon>Arthropoda</taxon>
        <taxon>Chelicerata</taxon>
        <taxon>Arachnida</taxon>
        <taxon>Acari</taxon>
        <taxon>Acariformes</taxon>
        <taxon>Trombidiformes</taxon>
        <taxon>Prostigmata</taxon>
        <taxon>Anystina</taxon>
        <taxon>Parasitengona</taxon>
        <taxon>Trombiculoidea</taxon>
        <taxon>Trombiculidae</taxon>
        <taxon>Leptotrombidium</taxon>
    </lineage>
</organism>
<dbReference type="VEuPathDB" id="VectorBase:LDEU009572"/>
<protein>
    <submittedName>
        <fullName evidence="2">Uncharacterized protein</fullName>
    </submittedName>
</protein>
<evidence type="ECO:0000313" key="3">
    <source>
        <dbReference type="Proteomes" id="UP000288716"/>
    </source>
</evidence>
<sequence length="59" mass="6913">MKPSSYYFQIFALTFFTAVWAPTKADWNTDDVSDAIQVIHRRFVRPANSYEFKESDDTS</sequence>
<dbReference type="AlphaFoldDB" id="A0A443S4I9"/>